<evidence type="ECO:0000256" key="1">
    <source>
        <dbReference type="ARBA" id="ARBA00004141"/>
    </source>
</evidence>
<dbReference type="GO" id="GO:0016020">
    <property type="term" value="C:membrane"/>
    <property type="evidence" value="ECO:0007669"/>
    <property type="project" value="UniProtKB-SubCell"/>
</dbReference>
<dbReference type="Pfam" id="PF03015">
    <property type="entry name" value="Sterile"/>
    <property type="match status" value="1"/>
</dbReference>
<dbReference type="GO" id="GO:1901568">
    <property type="term" value="P:fatty acid derivative metabolic process"/>
    <property type="evidence" value="ECO:0007669"/>
    <property type="project" value="UniProtKB-ARBA"/>
</dbReference>
<evidence type="ECO:0000313" key="14">
    <source>
        <dbReference type="Proteomes" id="UP001566132"/>
    </source>
</evidence>
<keyword evidence="7 10" id="KW-0443">Lipid metabolism</keyword>
<gene>
    <name evidence="13" type="ORF">ABEB36_006269</name>
</gene>
<dbReference type="CDD" id="cd09071">
    <property type="entry name" value="FAR_C"/>
    <property type="match status" value="1"/>
</dbReference>
<feature type="transmembrane region" description="Helical" evidence="10">
    <location>
        <begin position="358"/>
        <end position="377"/>
    </location>
</feature>
<feature type="domain" description="Thioester reductase (TE)" evidence="12">
    <location>
        <begin position="21"/>
        <end position="291"/>
    </location>
</feature>
<proteinExistence type="inferred from homology"/>
<keyword evidence="14" id="KW-1185">Reference proteome</keyword>
<evidence type="ECO:0000256" key="5">
    <source>
        <dbReference type="ARBA" id="ARBA00022857"/>
    </source>
</evidence>
<dbReference type="PANTHER" id="PTHR11011:SF24">
    <property type="entry name" value="FATTY ACYL-COA REDUCTASE"/>
    <property type="match status" value="1"/>
</dbReference>
<feature type="domain" description="Fatty acyl-CoA reductase C-terminal" evidence="11">
    <location>
        <begin position="369"/>
        <end position="461"/>
    </location>
</feature>
<keyword evidence="10" id="KW-0560">Oxidoreductase</keyword>
<comment type="function">
    <text evidence="10">Catalyzes the reduction of fatty acyl-CoA to fatty alcohols.</text>
</comment>
<evidence type="ECO:0000256" key="4">
    <source>
        <dbReference type="ARBA" id="ARBA00022692"/>
    </source>
</evidence>
<dbReference type="InterPro" id="IPR036291">
    <property type="entry name" value="NAD(P)-bd_dom_sf"/>
</dbReference>
<protein>
    <recommendedName>
        <fullName evidence="10">Fatty acyl-CoA reductase</fullName>
        <ecNumber evidence="10">1.2.1.84</ecNumber>
    </recommendedName>
</protein>
<comment type="subcellular location">
    <subcellularLocation>
        <location evidence="1">Membrane</location>
        <topology evidence="1">Multi-pass membrane protein</topology>
    </subcellularLocation>
</comment>
<evidence type="ECO:0000313" key="13">
    <source>
        <dbReference type="EMBL" id="KAL1500838.1"/>
    </source>
</evidence>
<evidence type="ECO:0000256" key="8">
    <source>
        <dbReference type="ARBA" id="ARBA00023136"/>
    </source>
</evidence>
<keyword evidence="3 10" id="KW-0444">Lipid biosynthesis</keyword>
<sequence>MKEGNEKVPIPKYFQGKSLLITGGSGFLGKVLIEKLLRSCPDISIIYILLRPKKGKTLQERVEAITSIPLFDLLKSTYPENVQKIVPIYGDVTELGLGLSNESRKILIESVNIIYHAAASVRFDDSLKDAIILNTRGTREVALLAREMKHLELLVHISTTYCHTDKQIIEEKIYPTEIDWKQSINIAESLDSHTLNIFASHYMNSFPNSYTFTKRLSEDLLTELCSGRIPTVIIRPSIVISTADEPMPGWIDNFNGPVGLLCACGKGILRSLYTDPDLIADYIPVDMAVKGIIGVTWLDALEKNQDNSKQLQISVFNASNNNVNSITYRELMAIGDKVTKYYPFHNTLWLPQMTITKFYILHYIRIIFFHVIPALFIDGLLKMAGKKFRLLKIQRKIFIANMALHYFITQTWTFKNDKALRALKMLLPSDYKDFYLDPKDHEPYLYFINATMGVKKYLFKEDPKDLDIGKKHYFRMLIINIIFNILWYLGLFYVFVFKLNILDCFKDILHYIYTYFCNL</sequence>
<dbReference type="InterPro" id="IPR026055">
    <property type="entry name" value="FAR"/>
</dbReference>
<dbReference type="SUPFAM" id="SSF51735">
    <property type="entry name" value="NAD(P)-binding Rossmann-fold domains"/>
    <property type="match status" value="1"/>
</dbReference>
<comment type="catalytic activity">
    <reaction evidence="9 10">
        <text>a long-chain fatty acyl-CoA + 2 NADPH + 2 H(+) = a long-chain primary fatty alcohol + 2 NADP(+) + CoA</text>
        <dbReference type="Rhea" id="RHEA:52716"/>
        <dbReference type="ChEBI" id="CHEBI:15378"/>
        <dbReference type="ChEBI" id="CHEBI:57287"/>
        <dbReference type="ChEBI" id="CHEBI:57783"/>
        <dbReference type="ChEBI" id="CHEBI:58349"/>
        <dbReference type="ChEBI" id="CHEBI:77396"/>
        <dbReference type="ChEBI" id="CHEBI:83139"/>
        <dbReference type="EC" id="1.2.1.84"/>
    </reaction>
</comment>
<comment type="similarity">
    <text evidence="2 10">Belongs to the fatty acyl-CoA reductase family.</text>
</comment>
<keyword evidence="5 10" id="KW-0521">NADP</keyword>
<dbReference type="InterPro" id="IPR013120">
    <property type="entry name" value="FAR_NAD-bd"/>
</dbReference>
<organism evidence="13 14">
    <name type="scientific">Hypothenemus hampei</name>
    <name type="common">Coffee berry borer</name>
    <dbReference type="NCBI Taxonomy" id="57062"/>
    <lineage>
        <taxon>Eukaryota</taxon>
        <taxon>Metazoa</taxon>
        <taxon>Ecdysozoa</taxon>
        <taxon>Arthropoda</taxon>
        <taxon>Hexapoda</taxon>
        <taxon>Insecta</taxon>
        <taxon>Pterygota</taxon>
        <taxon>Neoptera</taxon>
        <taxon>Endopterygota</taxon>
        <taxon>Coleoptera</taxon>
        <taxon>Polyphaga</taxon>
        <taxon>Cucujiformia</taxon>
        <taxon>Curculionidae</taxon>
        <taxon>Scolytinae</taxon>
        <taxon>Hypothenemus</taxon>
    </lineage>
</organism>
<dbReference type="AlphaFoldDB" id="A0ABD1EPY6"/>
<evidence type="ECO:0000256" key="7">
    <source>
        <dbReference type="ARBA" id="ARBA00023098"/>
    </source>
</evidence>
<name>A0ABD1EPY6_HYPHA</name>
<evidence type="ECO:0000256" key="6">
    <source>
        <dbReference type="ARBA" id="ARBA00022989"/>
    </source>
</evidence>
<dbReference type="EMBL" id="JBDJPC010000005">
    <property type="protein sequence ID" value="KAL1500838.1"/>
    <property type="molecule type" value="Genomic_DNA"/>
</dbReference>
<evidence type="ECO:0000256" key="3">
    <source>
        <dbReference type="ARBA" id="ARBA00022516"/>
    </source>
</evidence>
<comment type="caution">
    <text evidence="13">The sequence shown here is derived from an EMBL/GenBank/DDBJ whole genome shotgun (WGS) entry which is preliminary data.</text>
</comment>
<feature type="transmembrane region" description="Helical" evidence="10">
    <location>
        <begin position="397"/>
        <end position="414"/>
    </location>
</feature>
<accession>A0ABD1EPY6</accession>
<reference evidence="13 14" key="1">
    <citation type="submission" date="2024-05" db="EMBL/GenBank/DDBJ databases">
        <title>Genetic variation in Jamaican populations of the coffee berry borer (Hypothenemus hampei).</title>
        <authorList>
            <person name="Errbii M."/>
            <person name="Myrie A."/>
        </authorList>
    </citation>
    <scope>NUCLEOTIDE SEQUENCE [LARGE SCALE GENOMIC DNA]</scope>
    <source>
        <strain evidence="13">JA-Hopewell-2020-01-JO</strain>
        <tissue evidence="13">Whole body</tissue>
    </source>
</reference>
<dbReference type="Gene3D" id="3.40.50.720">
    <property type="entry name" value="NAD(P)-binding Rossmann-like Domain"/>
    <property type="match status" value="1"/>
</dbReference>
<dbReference type="GO" id="GO:0102965">
    <property type="term" value="F:alcohol-forming long-chain fatty acyl-CoA reductase activity"/>
    <property type="evidence" value="ECO:0007669"/>
    <property type="project" value="UniProtKB-EC"/>
</dbReference>
<dbReference type="PANTHER" id="PTHR11011">
    <property type="entry name" value="MALE STERILITY PROTEIN 2-RELATED"/>
    <property type="match status" value="1"/>
</dbReference>
<keyword evidence="6 10" id="KW-1133">Transmembrane helix</keyword>
<dbReference type="Pfam" id="PF07993">
    <property type="entry name" value="NAD_binding_4"/>
    <property type="match status" value="1"/>
</dbReference>
<dbReference type="CDD" id="cd05236">
    <property type="entry name" value="FAR-N_SDR_e"/>
    <property type="match status" value="1"/>
</dbReference>
<dbReference type="EC" id="1.2.1.84" evidence="10"/>
<dbReference type="Proteomes" id="UP001566132">
    <property type="component" value="Unassembled WGS sequence"/>
</dbReference>
<evidence type="ECO:0000256" key="2">
    <source>
        <dbReference type="ARBA" id="ARBA00005928"/>
    </source>
</evidence>
<feature type="transmembrane region" description="Helical" evidence="10">
    <location>
        <begin position="473"/>
        <end position="496"/>
    </location>
</feature>
<dbReference type="FunFam" id="3.40.50.720:FF:000143">
    <property type="entry name" value="Fatty acyl-CoA reductase"/>
    <property type="match status" value="1"/>
</dbReference>
<evidence type="ECO:0000256" key="10">
    <source>
        <dbReference type="RuleBase" id="RU363097"/>
    </source>
</evidence>
<evidence type="ECO:0000256" key="9">
    <source>
        <dbReference type="ARBA" id="ARBA00052530"/>
    </source>
</evidence>
<evidence type="ECO:0000259" key="12">
    <source>
        <dbReference type="Pfam" id="PF07993"/>
    </source>
</evidence>
<keyword evidence="4 10" id="KW-0812">Transmembrane</keyword>
<dbReference type="InterPro" id="IPR033640">
    <property type="entry name" value="FAR_C"/>
</dbReference>
<evidence type="ECO:0000259" key="11">
    <source>
        <dbReference type="Pfam" id="PF03015"/>
    </source>
</evidence>
<keyword evidence="8 10" id="KW-0472">Membrane</keyword>